<gene>
    <name evidence="2" type="ORF">ACFYKX_01625</name>
</gene>
<dbReference type="RefSeq" id="WP_389357414.1">
    <property type="nucleotide sequence ID" value="NZ_JBIACK010000001.1"/>
</dbReference>
<keyword evidence="3" id="KW-1185">Reference proteome</keyword>
<keyword evidence="1" id="KW-0812">Transmembrane</keyword>
<dbReference type="Proteomes" id="UP001601059">
    <property type="component" value="Unassembled WGS sequence"/>
</dbReference>
<evidence type="ECO:0000256" key="1">
    <source>
        <dbReference type="SAM" id="Phobius"/>
    </source>
</evidence>
<feature type="transmembrane region" description="Helical" evidence="1">
    <location>
        <begin position="59"/>
        <end position="82"/>
    </location>
</feature>
<keyword evidence="1" id="KW-0472">Membrane</keyword>
<proteinExistence type="predicted"/>
<protein>
    <submittedName>
        <fullName evidence="2">Uncharacterized protein</fullName>
    </submittedName>
</protein>
<dbReference type="EMBL" id="JBIACK010000001">
    <property type="protein sequence ID" value="MFE8699314.1"/>
    <property type="molecule type" value="Genomic_DNA"/>
</dbReference>
<name>A0ABW6K563_9BACI</name>
<keyword evidence="1" id="KW-1133">Transmembrane helix</keyword>
<reference evidence="2 3" key="1">
    <citation type="submission" date="2024-08" db="EMBL/GenBank/DDBJ databases">
        <title>Two novel Cytobacillus novel species.</title>
        <authorList>
            <person name="Liu G."/>
        </authorList>
    </citation>
    <scope>NUCLEOTIDE SEQUENCE [LARGE SCALE GENOMIC DNA]</scope>
    <source>
        <strain evidence="2 3">FJAT-54145</strain>
    </source>
</reference>
<evidence type="ECO:0000313" key="2">
    <source>
        <dbReference type="EMBL" id="MFE8699314.1"/>
    </source>
</evidence>
<organism evidence="2 3">
    <name type="scientific">Cytobacillus spartinae</name>
    <dbReference type="NCBI Taxonomy" id="3299023"/>
    <lineage>
        <taxon>Bacteria</taxon>
        <taxon>Bacillati</taxon>
        <taxon>Bacillota</taxon>
        <taxon>Bacilli</taxon>
        <taxon>Bacillales</taxon>
        <taxon>Bacillaceae</taxon>
        <taxon>Cytobacillus</taxon>
    </lineage>
</organism>
<accession>A0ABW6K563</accession>
<feature type="transmembrane region" description="Helical" evidence="1">
    <location>
        <begin position="6"/>
        <end position="24"/>
    </location>
</feature>
<evidence type="ECO:0000313" key="3">
    <source>
        <dbReference type="Proteomes" id="UP001601059"/>
    </source>
</evidence>
<sequence length="86" mass="9439">MSEAKLFNIIGAFLFGGMALLVPLQLEETYKQVDAGLFIGIMGIIYFLAVLIYNKNKGIFVPFLAVLAFLAVGMIFLQSLLFGGHH</sequence>
<feature type="transmembrane region" description="Helical" evidence="1">
    <location>
        <begin position="36"/>
        <end position="53"/>
    </location>
</feature>
<comment type="caution">
    <text evidence="2">The sequence shown here is derived from an EMBL/GenBank/DDBJ whole genome shotgun (WGS) entry which is preliminary data.</text>
</comment>